<dbReference type="OrthoDB" id="2126613at2759"/>
<evidence type="ECO:0000313" key="4">
    <source>
        <dbReference type="Proteomes" id="UP000770717"/>
    </source>
</evidence>
<proteinExistence type="predicted"/>
<keyword evidence="4" id="KW-1185">Reference proteome</keyword>
<evidence type="ECO:0000256" key="2">
    <source>
        <dbReference type="SAM" id="MobiDB-lite"/>
    </source>
</evidence>
<reference evidence="3" key="1">
    <citation type="thesis" date="2020" institute="ProQuest LLC" country="789 East Eisenhower Parkway, Ann Arbor, MI, USA">
        <title>Comparative Genomics and Chromosome Evolution.</title>
        <authorList>
            <person name="Mudd A.B."/>
        </authorList>
    </citation>
    <scope>NUCLEOTIDE SEQUENCE</scope>
    <source>
        <strain evidence="3">HN-11 Male</strain>
        <tissue evidence="3">Kidney and liver</tissue>
    </source>
</reference>
<feature type="compositionally biased region" description="Basic and acidic residues" evidence="2">
    <location>
        <begin position="287"/>
        <end position="329"/>
    </location>
</feature>
<evidence type="ECO:0000256" key="1">
    <source>
        <dbReference type="SAM" id="Coils"/>
    </source>
</evidence>
<dbReference type="AlphaFoldDB" id="A0A8J6FD45"/>
<dbReference type="EMBL" id="WNTK01000004">
    <property type="protein sequence ID" value="KAG9486053.1"/>
    <property type="molecule type" value="Genomic_DNA"/>
</dbReference>
<comment type="caution">
    <text evidence="3">The sequence shown here is derived from an EMBL/GenBank/DDBJ whole genome shotgun (WGS) entry which is preliminary data.</text>
</comment>
<evidence type="ECO:0000313" key="3">
    <source>
        <dbReference type="EMBL" id="KAG9486053.1"/>
    </source>
</evidence>
<dbReference type="Proteomes" id="UP000770717">
    <property type="component" value="Unassembled WGS sequence"/>
</dbReference>
<protein>
    <submittedName>
        <fullName evidence="3">Uncharacterized protein</fullName>
    </submittedName>
</protein>
<feature type="coiled-coil region" evidence="1">
    <location>
        <begin position="445"/>
        <end position="472"/>
    </location>
</feature>
<feature type="region of interest" description="Disordered" evidence="2">
    <location>
        <begin position="390"/>
        <end position="419"/>
    </location>
</feature>
<organism evidence="3 4">
    <name type="scientific">Eleutherodactylus coqui</name>
    <name type="common">Puerto Rican coqui</name>
    <dbReference type="NCBI Taxonomy" id="57060"/>
    <lineage>
        <taxon>Eukaryota</taxon>
        <taxon>Metazoa</taxon>
        <taxon>Chordata</taxon>
        <taxon>Craniata</taxon>
        <taxon>Vertebrata</taxon>
        <taxon>Euteleostomi</taxon>
        <taxon>Amphibia</taxon>
        <taxon>Batrachia</taxon>
        <taxon>Anura</taxon>
        <taxon>Neobatrachia</taxon>
        <taxon>Hyloidea</taxon>
        <taxon>Eleutherodactylidae</taxon>
        <taxon>Eleutherodactylinae</taxon>
        <taxon>Eleutherodactylus</taxon>
        <taxon>Eleutherodactylus</taxon>
    </lineage>
</organism>
<sequence length="515" mass="59750">MEYLTRVSMNKARSVLDREIALYCEVLLSKEQTFQNLKDNKGIARCMRNVMSYLHKCAKISLLDKDYLLLVPLAQTVFATSKPSTSLDSLSTLLVEEYITFIDSQPTIMLMNEHPEESGTFQKMSLSLPTLDQRLAQTIQTIYASEARSPEDALTVGLQRMLQPIFQVFFVGYLNMTTLLYMWDQYILGLDEPEFNCLPAFGLAFLILLQRHLSGSTTQSDMQDVLKTAGVTLSVPEFQTVINKHFYQDLYTSLNKGGRNQFPVHDPTQATPHWSYVTKMTTYPRTRPQDRRQAREERENLKMQMAEKERREEQKRRQQEEEQKRQQEERLNRILAETRRKCEEDKAALENCLKQEQQHSYEIEKRAAQQINELQGEIRRLQQRRASFGGDSVESVMAPPPSISSTPTQFRTTDSRPATTERQPVIIGQMLAEWDILNSSTRQYLKNYSEDVKNAEIEVLGHELELNELDNIEEPKRTEISKRLSEAIKRRSEERYMAAVRASAENLLENVTYNM</sequence>
<feature type="compositionally biased region" description="Polar residues" evidence="2">
    <location>
        <begin position="403"/>
        <end position="419"/>
    </location>
</feature>
<keyword evidence="1" id="KW-0175">Coiled coil</keyword>
<feature type="region of interest" description="Disordered" evidence="2">
    <location>
        <begin position="280"/>
        <end position="329"/>
    </location>
</feature>
<accession>A0A8J6FD45</accession>
<gene>
    <name evidence="3" type="ORF">GDO78_008895</name>
</gene>
<name>A0A8J6FD45_ELECQ</name>